<dbReference type="Proteomes" id="UP000185568">
    <property type="component" value="Unassembled WGS sequence"/>
</dbReference>
<dbReference type="AlphaFoldDB" id="A0A1Q8Q6J8"/>
<evidence type="ECO:0008006" key="3">
    <source>
        <dbReference type="Google" id="ProtNLM"/>
    </source>
</evidence>
<reference evidence="1 2" key="1">
    <citation type="submission" date="2016-12" db="EMBL/GenBank/DDBJ databases">
        <title>Domibacillus antri genome sequencing.</title>
        <authorList>
            <person name="Verma A."/>
            <person name="Krishnamurthi S."/>
        </authorList>
    </citation>
    <scope>NUCLEOTIDE SEQUENCE [LARGE SCALE GENOMIC DNA]</scope>
    <source>
        <strain evidence="1 2">XD80</strain>
    </source>
</reference>
<dbReference type="RefSeq" id="WP_075398044.1">
    <property type="nucleotide sequence ID" value="NZ_MSDU01000013.1"/>
</dbReference>
<accession>A0A1Q8Q6J8</accession>
<evidence type="ECO:0000313" key="2">
    <source>
        <dbReference type="Proteomes" id="UP000185568"/>
    </source>
</evidence>
<keyword evidence="2" id="KW-1185">Reference proteome</keyword>
<proteinExistence type="predicted"/>
<comment type="caution">
    <text evidence="1">The sequence shown here is derived from an EMBL/GenBank/DDBJ whole genome shotgun (WGS) entry which is preliminary data.</text>
</comment>
<evidence type="ECO:0000313" key="1">
    <source>
        <dbReference type="EMBL" id="OLN22915.1"/>
    </source>
</evidence>
<sequence length="214" mass="25044">MIDKYLISNCLFMIDEFNERYENVSKEELKKIADSEYSEADMVVRLGYPFRQMANFNMQGRSKQAAGNDIVVKSKDFRIEVKLLKNYKSSKGSYSSSTTWKEIERDFHWLLEEVKNGNSGKRAFVIGWFNAVECFSQIIQLGKSAGSQPDIDHRKKGYFPFLVHNGEKTRDILYMYKDSYEKMPVHSLYNADGSDVNCMFFGEKDDKFHIAMYW</sequence>
<dbReference type="OrthoDB" id="2063435at2"/>
<dbReference type="EMBL" id="MSDU01000013">
    <property type="protein sequence ID" value="OLN22915.1"/>
    <property type="molecule type" value="Genomic_DNA"/>
</dbReference>
<organism evidence="1 2">
    <name type="scientific">Domibacillus antri</name>
    <dbReference type="NCBI Taxonomy" id="1714264"/>
    <lineage>
        <taxon>Bacteria</taxon>
        <taxon>Bacillati</taxon>
        <taxon>Bacillota</taxon>
        <taxon>Bacilli</taxon>
        <taxon>Bacillales</taxon>
        <taxon>Bacillaceae</taxon>
        <taxon>Domibacillus</taxon>
    </lineage>
</organism>
<dbReference type="STRING" id="1714264.BTO30_07155"/>
<protein>
    <recommendedName>
        <fullName evidence="3">Restriction endonuclease</fullName>
    </recommendedName>
</protein>
<gene>
    <name evidence="1" type="ORF">BTO30_07155</name>
</gene>
<name>A0A1Q8Q6J8_9BACI</name>